<evidence type="ECO:0000256" key="2">
    <source>
        <dbReference type="ARBA" id="ARBA00005248"/>
    </source>
</evidence>
<evidence type="ECO:0000256" key="4">
    <source>
        <dbReference type="ARBA" id="ARBA00022449"/>
    </source>
</evidence>
<keyword evidence="10" id="KW-0739">Sodium transport</keyword>
<keyword evidence="3" id="KW-0813">Transport</keyword>
<feature type="transmembrane region" description="Helical" evidence="12">
    <location>
        <begin position="116"/>
        <end position="139"/>
    </location>
</feature>
<feature type="domain" description="Cation/H+ exchanger transmembrane" evidence="13">
    <location>
        <begin position="30"/>
        <end position="441"/>
    </location>
</feature>
<feature type="transmembrane region" description="Helical" evidence="12">
    <location>
        <begin position="218"/>
        <end position="239"/>
    </location>
</feature>
<keyword evidence="15" id="KW-1185">Reference proteome</keyword>
<dbReference type="FunFam" id="1.20.1530.20:FF:000015">
    <property type="entry name" value="Na(+)/H(+) antiporter 2"/>
    <property type="match status" value="1"/>
</dbReference>
<dbReference type="EMBL" id="SPNW01000021">
    <property type="protein sequence ID" value="TIA90196.1"/>
    <property type="molecule type" value="Genomic_DNA"/>
</dbReference>
<feature type="transmembrane region" description="Helical" evidence="12">
    <location>
        <begin position="341"/>
        <end position="365"/>
    </location>
</feature>
<comment type="subcellular location">
    <subcellularLocation>
        <location evidence="1">Membrane</location>
        <topology evidence="1">Multi-pass membrane protein</topology>
    </subcellularLocation>
</comment>
<accession>A0A4T0FTF0</accession>
<dbReference type="GO" id="GO:0120029">
    <property type="term" value="P:proton export across plasma membrane"/>
    <property type="evidence" value="ECO:0007669"/>
    <property type="project" value="InterPro"/>
</dbReference>
<dbReference type="Proteomes" id="UP000310189">
    <property type="component" value="Unassembled WGS sequence"/>
</dbReference>
<feature type="transmembrane region" description="Helical" evidence="12">
    <location>
        <begin position="80"/>
        <end position="104"/>
    </location>
</feature>
<keyword evidence="4" id="KW-0050">Antiport</keyword>
<feature type="compositionally biased region" description="Basic and acidic residues" evidence="11">
    <location>
        <begin position="485"/>
        <end position="494"/>
    </location>
</feature>
<sequence>MGGLHHFSPFEISTPHLAYAILGAYVAVFMMFSLFIKERLYIGEAVTSTVFGIIIGPYVGNGLNFRTWGTSGPEDADEEITNEIILEVTRIVLALGVFAIGVELPKQYMKRHWKSIFMLLIPIMAFGWAISAAFIYALIPDLTYISSLTIAATLTPTDPILAAAVIGGKFAQKHVPSHARHLLFAESGCNDGAAFPFLYIGIYLLLSPEEVPYAVEEWFLVTWLYEVALGIFLGALIGYIARKLMKFCEGRNLIDRQSFVAQYVSLTLLTIGIALILGSDDLLAAFACGTAFAWDGFFNKATEESHFSSILDLLFNCACFIFIGALAPFDSFNDPSLGGLTNWRLVLMALCILICRRLPAMLALYKWIPDVKTFREACFAGWFGPMGVGAIFISTLATTELPMPEGEPQNQAELVAVTIQPIVWFMVLVSTFIHGLSIPFFSLGRRVNTIRQSTSFGNTLSRASITDGNDWMHRMRRVVPGQDIEINRDDDVEKGSLTQSSSTQQRKESDMLKSEEAQKAYNDPDPRVEAWIEGNNLVIERPRGEDDDDTDVTVFQNAVSDEMRPHGRHSIVASVALEIEREIKDKLVTPMTHMGQHKSDDEKKSNDPQYFSINHKPGTREWLHSKIFHSKDEPTRPPQSYRSPSAKESFNEESIDKHTGQSHASPDNNNNNNESAGIRFIDEEDPHIDEPHIHPADRED</sequence>
<comment type="similarity">
    <text evidence="2">Belongs to the fungal Na(+)/H(+) exchanger family.</text>
</comment>
<feature type="transmembrane region" description="Helical" evidence="12">
    <location>
        <begin position="145"/>
        <end position="167"/>
    </location>
</feature>
<feature type="transmembrane region" description="Helical" evidence="12">
    <location>
        <begin position="259"/>
        <end position="276"/>
    </location>
</feature>
<evidence type="ECO:0000256" key="6">
    <source>
        <dbReference type="ARBA" id="ARBA00022989"/>
    </source>
</evidence>
<feature type="compositionally biased region" description="Basic and acidic residues" evidence="11">
    <location>
        <begin position="505"/>
        <end position="527"/>
    </location>
</feature>
<feature type="transmembrane region" description="Helical" evidence="12">
    <location>
        <begin position="41"/>
        <end position="60"/>
    </location>
</feature>
<feature type="transmembrane region" description="Helical" evidence="12">
    <location>
        <begin position="282"/>
        <end position="298"/>
    </location>
</feature>
<dbReference type="Pfam" id="PF00999">
    <property type="entry name" value="Na_H_Exchanger"/>
    <property type="match status" value="1"/>
</dbReference>
<evidence type="ECO:0000256" key="1">
    <source>
        <dbReference type="ARBA" id="ARBA00004141"/>
    </source>
</evidence>
<feature type="compositionally biased region" description="Polar residues" evidence="11">
    <location>
        <begin position="638"/>
        <end position="648"/>
    </location>
</feature>
<keyword evidence="7" id="KW-0915">Sodium</keyword>
<dbReference type="PANTHER" id="PTHR31382:SF4">
    <property type="entry name" value="NA(+)_H(+) ANTIPORTER"/>
    <property type="match status" value="1"/>
</dbReference>
<feature type="transmembrane region" description="Helical" evidence="12">
    <location>
        <begin position="377"/>
        <end position="397"/>
    </location>
</feature>
<feature type="compositionally biased region" description="Basic and acidic residues" evidence="11">
    <location>
        <begin position="597"/>
        <end position="606"/>
    </location>
</feature>
<evidence type="ECO:0000313" key="15">
    <source>
        <dbReference type="Proteomes" id="UP000310189"/>
    </source>
</evidence>
<dbReference type="GO" id="GO:0030007">
    <property type="term" value="P:intracellular potassium ion homeostasis"/>
    <property type="evidence" value="ECO:0007669"/>
    <property type="project" value="TreeGrafter"/>
</dbReference>
<feature type="transmembrane region" description="Helical" evidence="12">
    <location>
        <begin position="310"/>
        <end position="329"/>
    </location>
</feature>
<dbReference type="InterPro" id="IPR004712">
    <property type="entry name" value="Na+/H+_antiporter_fungi"/>
</dbReference>
<dbReference type="PANTHER" id="PTHR31382">
    <property type="entry name" value="NA(+)/H(+) ANTIPORTER"/>
    <property type="match status" value="1"/>
</dbReference>
<evidence type="ECO:0000256" key="12">
    <source>
        <dbReference type="SAM" id="Phobius"/>
    </source>
</evidence>
<keyword evidence="8" id="KW-0406">Ion transport</keyword>
<evidence type="ECO:0000256" key="9">
    <source>
        <dbReference type="ARBA" id="ARBA00023136"/>
    </source>
</evidence>
<gene>
    <name evidence="14" type="ORF">E3P99_01724</name>
</gene>
<proteinExistence type="inferred from homology"/>
<protein>
    <recommendedName>
        <fullName evidence="13">Cation/H+ exchanger transmembrane domain-containing protein</fullName>
    </recommendedName>
</protein>
<organism evidence="14 15">
    <name type="scientific">Wallemia hederae</name>
    <dbReference type="NCBI Taxonomy" id="1540922"/>
    <lineage>
        <taxon>Eukaryota</taxon>
        <taxon>Fungi</taxon>
        <taxon>Dikarya</taxon>
        <taxon>Basidiomycota</taxon>
        <taxon>Wallemiomycotina</taxon>
        <taxon>Wallemiomycetes</taxon>
        <taxon>Wallemiales</taxon>
        <taxon>Wallemiaceae</taxon>
        <taxon>Wallemia</taxon>
    </lineage>
</organism>
<feature type="compositionally biased region" description="Basic and acidic residues" evidence="11">
    <location>
        <begin position="688"/>
        <end position="700"/>
    </location>
</feature>
<keyword evidence="9 12" id="KW-0472">Membrane</keyword>
<name>A0A4T0FTF0_9BASI</name>
<dbReference type="GO" id="GO:0005886">
    <property type="term" value="C:plasma membrane"/>
    <property type="evidence" value="ECO:0007669"/>
    <property type="project" value="InterPro"/>
</dbReference>
<feature type="transmembrane region" description="Helical" evidence="12">
    <location>
        <begin position="422"/>
        <end position="443"/>
    </location>
</feature>
<evidence type="ECO:0000256" key="3">
    <source>
        <dbReference type="ARBA" id="ARBA00022448"/>
    </source>
</evidence>
<evidence type="ECO:0000256" key="10">
    <source>
        <dbReference type="ARBA" id="ARBA00023201"/>
    </source>
</evidence>
<dbReference type="GO" id="GO:0042391">
    <property type="term" value="P:regulation of membrane potential"/>
    <property type="evidence" value="ECO:0007669"/>
    <property type="project" value="InterPro"/>
</dbReference>
<feature type="region of interest" description="Disordered" evidence="11">
    <location>
        <begin position="590"/>
        <end position="700"/>
    </location>
</feature>
<feature type="compositionally biased region" description="Basic and acidic residues" evidence="11">
    <location>
        <begin position="618"/>
        <end position="635"/>
    </location>
</feature>
<dbReference type="InterPro" id="IPR006153">
    <property type="entry name" value="Cation/H_exchanger_TM"/>
</dbReference>
<reference evidence="14 15" key="1">
    <citation type="submission" date="2019-03" db="EMBL/GenBank/DDBJ databases">
        <title>Sequencing 23 genomes of Wallemia ichthyophaga.</title>
        <authorList>
            <person name="Gostincar C."/>
        </authorList>
    </citation>
    <scope>NUCLEOTIDE SEQUENCE [LARGE SCALE GENOMIC DNA]</scope>
    <source>
        <strain evidence="14 15">EXF-5753</strain>
    </source>
</reference>
<comment type="caution">
    <text evidence="14">The sequence shown here is derived from an EMBL/GenBank/DDBJ whole genome shotgun (WGS) entry which is preliminary data.</text>
</comment>
<dbReference type="OrthoDB" id="2190219at2759"/>
<evidence type="ECO:0000256" key="11">
    <source>
        <dbReference type="SAM" id="MobiDB-lite"/>
    </source>
</evidence>
<evidence type="ECO:0000256" key="5">
    <source>
        <dbReference type="ARBA" id="ARBA00022692"/>
    </source>
</evidence>
<dbReference type="AlphaFoldDB" id="A0A4T0FTF0"/>
<evidence type="ECO:0000256" key="7">
    <source>
        <dbReference type="ARBA" id="ARBA00023053"/>
    </source>
</evidence>
<dbReference type="GO" id="GO:0015385">
    <property type="term" value="F:sodium:proton antiporter activity"/>
    <property type="evidence" value="ECO:0007669"/>
    <property type="project" value="InterPro"/>
</dbReference>
<feature type="region of interest" description="Disordered" evidence="11">
    <location>
        <begin position="482"/>
        <end position="527"/>
    </location>
</feature>
<dbReference type="GO" id="GO:0036376">
    <property type="term" value="P:sodium ion export across plasma membrane"/>
    <property type="evidence" value="ECO:0007669"/>
    <property type="project" value="InterPro"/>
</dbReference>
<evidence type="ECO:0000313" key="14">
    <source>
        <dbReference type="EMBL" id="TIA90196.1"/>
    </source>
</evidence>
<keyword evidence="6 12" id="KW-1133">Transmembrane helix</keyword>
<feature type="transmembrane region" description="Helical" evidence="12">
    <location>
        <begin position="188"/>
        <end position="206"/>
    </location>
</feature>
<feature type="transmembrane region" description="Helical" evidence="12">
    <location>
        <begin position="17"/>
        <end position="36"/>
    </location>
</feature>
<evidence type="ECO:0000259" key="13">
    <source>
        <dbReference type="Pfam" id="PF00999"/>
    </source>
</evidence>
<keyword evidence="5 12" id="KW-0812">Transmembrane</keyword>
<evidence type="ECO:0000256" key="8">
    <source>
        <dbReference type="ARBA" id="ARBA00023065"/>
    </source>
</evidence>